<dbReference type="Proteomes" id="UP000182466">
    <property type="component" value="Unassembled WGS sequence"/>
</dbReference>
<protein>
    <submittedName>
        <fullName evidence="1">Uncharacterized protein</fullName>
    </submittedName>
</protein>
<accession>A0A1I7AJK4</accession>
<name>A0A1I7AJK4_9RHOB</name>
<dbReference type="EMBL" id="FPAW01000007">
    <property type="protein sequence ID" value="SFT75118.1"/>
    <property type="molecule type" value="Genomic_DNA"/>
</dbReference>
<gene>
    <name evidence="1" type="ORF">SAMN05216236_1071</name>
</gene>
<proteinExistence type="predicted"/>
<keyword evidence="2" id="KW-1185">Reference proteome</keyword>
<feature type="non-terminal residue" evidence="1">
    <location>
        <position position="44"/>
    </location>
</feature>
<organism evidence="1 2">
    <name type="scientific">Sedimentitalea nanhaiensis</name>
    <dbReference type="NCBI Taxonomy" id="999627"/>
    <lineage>
        <taxon>Bacteria</taxon>
        <taxon>Pseudomonadati</taxon>
        <taxon>Pseudomonadota</taxon>
        <taxon>Alphaproteobacteria</taxon>
        <taxon>Rhodobacterales</taxon>
        <taxon>Paracoccaceae</taxon>
        <taxon>Sedimentitalea</taxon>
    </lineage>
</organism>
<evidence type="ECO:0000313" key="2">
    <source>
        <dbReference type="Proteomes" id="UP000182466"/>
    </source>
</evidence>
<evidence type="ECO:0000313" key="1">
    <source>
        <dbReference type="EMBL" id="SFT75118.1"/>
    </source>
</evidence>
<reference evidence="1 2" key="1">
    <citation type="submission" date="2016-10" db="EMBL/GenBank/DDBJ databases">
        <authorList>
            <person name="de Groot N.N."/>
        </authorList>
    </citation>
    <scope>NUCLEOTIDE SEQUENCE [LARGE SCALE GENOMIC DNA]</scope>
    <source>
        <strain evidence="1 2">CGMCC 1.10959</strain>
    </source>
</reference>
<dbReference type="AlphaFoldDB" id="A0A1I7AJK4"/>
<sequence>MLDTIPVVCRSGSTRADLFQSGSVGSELVSNNLLSSAMLSHCFL</sequence>